<proteinExistence type="predicted"/>
<reference evidence="3" key="2">
    <citation type="submission" date="2013-04" db="UniProtKB">
        <authorList>
            <consortium name="EnsemblPlants"/>
        </authorList>
    </citation>
    <scope>IDENTIFICATION</scope>
</reference>
<dbReference type="Proteomes" id="UP000006038">
    <property type="component" value="Chromosome 3"/>
</dbReference>
<evidence type="ECO:0000256" key="2">
    <source>
        <dbReference type="SAM" id="Phobius"/>
    </source>
</evidence>
<evidence type="ECO:0000313" key="4">
    <source>
        <dbReference type="Proteomes" id="UP000006038"/>
    </source>
</evidence>
<keyword evidence="4" id="KW-1185">Reference proteome</keyword>
<feature type="transmembrane region" description="Helical" evidence="2">
    <location>
        <begin position="45"/>
        <end position="62"/>
    </location>
</feature>
<dbReference type="Gramene" id="OB03G14880.1">
    <property type="protein sequence ID" value="OB03G14880.1"/>
    <property type="gene ID" value="OB03G14880"/>
</dbReference>
<organism evidence="3">
    <name type="scientific">Oryza brachyantha</name>
    <name type="common">malo sina</name>
    <dbReference type="NCBI Taxonomy" id="4533"/>
    <lineage>
        <taxon>Eukaryota</taxon>
        <taxon>Viridiplantae</taxon>
        <taxon>Streptophyta</taxon>
        <taxon>Embryophyta</taxon>
        <taxon>Tracheophyta</taxon>
        <taxon>Spermatophyta</taxon>
        <taxon>Magnoliopsida</taxon>
        <taxon>Liliopsida</taxon>
        <taxon>Poales</taxon>
        <taxon>Poaceae</taxon>
        <taxon>BOP clade</taxon>
        <taxon>Oryzoideae</taxon>
        <taxon>Oryzeae</taxon>
        <taxon>Oryzinae</taxon>
        <taxon>Oryza</taxon>
    </lineage>
</organism>
<reference evidence="3" key="1">
    <citation type="journal article" date="2013" name="Nat. Commun.">
        <title>Whole-genome sequencing of Oryza brachyantha reveals mechanisms underlying Oryza genome evolution.</title>
        <authorList>
            <person name="Chen J."/>
            <person name="Huang Q."/>
            <person name="Gao D."/>
            <person name="Wang J."/>
            <person name="Lang Y."/>
            <person name="Liu T."/>
            <person name="Li B."/>
            <person name="Bai Z."/>
            <person name="Luis Goicoechea J."/>
            <person name="Liang C."/>
            <person name="Chen C."/>
            <person name="Zhang W."/>
            <person name="Sun S."/>
            <person name="Liao Y."/>
            <person name="Zhang X."/>
            <person name="Yang L."/>
            <person name="Song C."/>
            <person name="Wang M."/>
            <person name="Shi J."/>
            <person name="Liu G."/>
            <person name="Liu J."/>
            <person name="Zhou H."/>
            <person name="Zhou W."/>
            <person name="Yu Q."/>
            <person name="An N."/>
            <person name="Chen Y."/>
            <person name="Cai Q."/>
            <person name="Wang B."/>
            <person name="Liu B."/>
            <person name="Min J."/>
            <person name="Huang Y."/>
            <person name="Wu H."/>
            <person name="Li Z."/>
            <person name="Zhang Y."/>
            <person name="Yin Y."/>
            <person name="Song W."/>
            <person name="Jiang J."/>
            <person name="Jackson S.A."/>
            <person name="Wing R.A."/>
            <person name="Wang J."/>
            <person name="Chen M."/>
        </authorList>
    </citation>
    <scope>NUCLEOTIDE SEQUENCE [LARGE SCALE GENOMIC DNA]</scope>
    <source>
        <strain evidence="3">cv. IRGC 101232</strain>
    </source>
</reference>
<dbReference type="HOGENOM" id="CLU_2213994_0_0_1"/>
<sequence>MINFIQHERVAPQYINFDPIRQFHTASSEDIARSITMIRIRRQQVLPLALVFLLIFSATINISNASRLLGARAQPRQGSSVFLTSAHPGASGCTNDPNNPGGRCQTP</sequence>
<name>J3LKB2_ORYBR</name>
<evidence type="ECO:0000313" key="3">
    <source>
        <dbReference type="EnsemblPlants" id="OB03G14880.1"/>
    </source>
</evidence>
<keyword evidence="2" id="KW-1133">Transmembrane helix</keyword>
<dbReference type="AlphaFoldDB" id="J3LKB2"/>
<feature type="region of interest" description="Disordered" evidence="1">
    <location>
        <begin position="80"/>
        <end position="107"/>
    </location>
</feature>
<keyword evidence="2" id="KW-0812">Transmembrane</keyword>
<accession>J3LKB2</accession>
<protein>
    <submittedName>
        <fullName evidence="3">Uncharacterized protein</fullName>
    </submittedName>
</protein>
<keyword evidence="2" id="KW-0472">Membrane</keyword>
<evidence type="ECO:0000256" key="1">
    <source>
        <dbReference type="SAM" id="MobiDB-lite"/>
    </source>
</evidence>
<dbReference type="EnsemblPlants" id="OB03G14880.1">
    <property type="protein sequence ID" value="OB03G14880.1"/>
    <property type="gene ID" value="OB03G14880"/>
</dbReference>